<dbReference type="AlphaFoldDB" id="A0A2S6ZFB1"/>
<reference evidence="1 2" key="1">
    <citation type="submission" date="2016-08" db="EMBL/GenBank/DDBJ databases">
        <title>Evolution of the type three secretion system and type three effector repertoires in Xanthomonas.</title>
        <authorList>
            <person name="Merda D."/>
            <person name="Briand M."/>
            <person name="Bosis E."/>
            <person name="Rousseau C."/>
            <person name="Portier P."/>
            <person name="Jacques M.-A."/>
            <person name="Fischer-Le Saux M."/>
        </authorList>
    </citation>
    <scope>NUCLEOTIDE SEQUENCE [LARGE SCALE GENOMIC DNA]</scope>
    <source>
        <strain evidence="1 2">CFBP 4691</strain>
    </source>
</reference>
<sequence>MVTVNFQGIAIAFVRGDLPTGDAGAGMLATDIYFNILALSVDSQHDAMDWTGFQPLSLPDAVRPAGMSLVNVPVTYRHDQAIEGLQDAGQPFRVVTDQQYLYLFRQAKKGTLLLNRLRLIRQTASGNDH</sequence>
<name>A0A2S6ZFB1_9XANT</name>
<proteinExistence type="predicted"/>
<dbReference type="Proteomes" id="UP000239898">
    <property type="component" value="Unassembled WGS sequence"/>
</dbReference>
<keyword evidence="2" id="KW-1185">Reference proteome</keyword>
<organism evidence="1 2">
    <name type="scientific">Xanthomonas theicola</name>
    <dbReference type="NCBI Taxonomy" id="56464"/>
    <lineage>
        <taxon>Bacteria</taxon>
        <taxon>Pseudomonadati</taxon>
        <taxon>Pseudomonadota</taxon>
        <taxon>Gammaproteobacteria</taxon>
        <taxon>Lysobacterales</taxon>
        <taxon>Lysobacteraceae</taxon>
        <taxon>Xanthomonas</taxon>
    </lineage>
</organism>
<accession>A0A2S6ZFB1</accession>
<gene>
    <name evidence="1" type="ORF">XthCFBP4691_09835</name>
</gene>
<comment type="caution">
    <text evidence="1">The sequence shown here is derived from an EMBL/GenBank/DDBJ whole genome shotgun (WGS) entry which is preliminary data.</text>
</comment>
<evidence type="ECO:0000313" key="1">
    <source>
        <dbReference type="EMBL" id="PPT90951.1"/>
    </source>
</evidence>
<evidence type="ECO:0000313" key="2">
    <source>
        <dbReference type="Proteomes" id="UP000239898"/>
    </source>
</evidence>
<dbReference type="EMBL" id="MIGX01000039">
    <property type="protein sequence ID" value="PPT90951.1"/>
    <property type="molecule type" value="Genomic_DNA"/>
</dbReference>
<protein>
    <submittedName>
        <fullName evidence="1">Uncharacterized protein</fullName>
    </submittedName>
</protein>